<dbReference type="InterPro" id="IPR043502">
    <property type="entry name" value="DNA/RNA_pol_sf"/>
</dbReference>
<dbReference type="CTD" id="494853"/>
<sequence length="946" mass="108463">MQVKFPSRSRLAQILQLRNQIKDLKIHQAERSLASLKQLYYERANSSHTLLARKLRQRKAMTTPQVIHTSSGPTSDPNRIMREFSTYYHNLYNLDRTGTQKAPHINGIQTYLKDLHLPTLTAEELDTLNVDIGEDELWEALKTMPSSKTPGPDGLPYSYYKTYKQILTPHVLRMFNGFLRGERVPPTFKESFITLIPKEGKDLTRCSNYRPISLLNSDYKILTKILSLRLNRLLPKLVHMDQVGFIKGRKAGDNTRRVIDLIDIANKRRDSMLLLSLDAEKAFDRLDWDFMFLTLQHMGFSGEFLVILHSLYTDLGTKLKILERVSPSIPITNGTRQGCPLSPLLFAISIEPLAQKIRDNPNIHGLTVRGTQYKIALYADDVILSITRPQTSLPNLHVTLDGYGRFSGYKTNESKSEALHINISDPQLKLLKLNFPYNWQPTSITYLGVKLTPSHSSLYAANYPRLVEVLKKDLLEWNRYNLSWFGRIASVKMNLLPRLLYLYDTLPVAVPRRTIDDLQRAITKFLWNHKRHRVGQKVLMAPKALGGLSLPNLYSYYLAAQVKQVAGWFSEFPLTTWAEIERNYMLKGSPACILWTRCKQAARILPLESMKQTASCWSTVSSHLGFQPHLSPLIPLLDNQDFLPGLTPSTREQLILAKITHLYSLFHKTEGTLCTYRDIIGRDGGGSISPFLYIQLRHYAMTIFPAARLPQNHPALALCRLAPTQKGLITRWYLSLNALDLKKHPHRYMARWEHMLGTEIPLSTWDNIWENARATSVCATIKENIYKIILGWYHTPQLLHKLFPDSADSCCWRCGDVGGSLLHMFWTCHKLKRFWDMVRGWVEKVTMIIVPLDPLVYVLGNKIPVIRHPTQKMVNCILTAARGLIAKSWKALAAPSEKEFLDRIRYVRRMDYLTALKHDAVDQFNKIWGSWDAMEALSHSCATVGN</sequence>
<dbReference type="RefSeq" id="XP_041436982.1">
    <property type="nucleotide sequence ID" value="XM_041581048.1"/>
</dbReference>
<name>A0A8J1M5M6_XENLA</name>
<protein>
    <submittedName>
        <fullName evidence="3 4">TRAF3 interacting protein 2 L homeolog isoform X1</fullName>
    </submittedName>
</protein>
<feature type="domain" description="Reverse transcriptase" evidence="1">
    <location>
        <begin position="177"/>
        <end position="451"/>
    </location>
</feature>
<dbReference type="Proteomes" id="UP000186698">
    <property type="component" value="Chromosome 2L"/>
</dbReference>
<dbReference type="CDD" id="cd01650">
    <property type="entry name" value="RT_nLTR_like"/>
    <property type="match status" value="1"/>
</dbReference>
<dbReference type="SUPFAM" id="SSF56672">
    <property type="entry name" value="DNA/RNA polymerases"/>
    <property type="match status" value="1"/>
</dbReference>
<evidence type="ECO:0000259" key="1">
    <source>
        <dbReference type="PROSITE" id="PS50878"/>
    </source>
</evidence>
<dbReference type="PROSITE" id="PS50878">
    <property type="entry name" value="RT_POL"/>
    <property type="match status" value="1"/>
</dbReference>
<dbReference type="PANTHER" id="PTHR31635">
    <property type="entry name" value="REVERSE TRANSCRIPTASE DOMAIN-CONTAINING PROTEIN-RELATED"/>
    <property type="match status" value="1"/>
</dbReference>
<dbReference type="AlphaFoldDB" id="A0A8J1M5M6"/>
<keyword evidence="2" id="KW-1185">Reference proteome</keyword>
<evidence type="ECO:0000313" key="2">
    <source>
        <dbReference type="Proteomes" id="UP000186698"/>
    </source>
</evidence>
<dbReference type="RefSeq" id="XP_041436984.1">
    <property type="nucleotide sequence ID" value="XM_041581050.1"/>
</dbReference>
<evidence type="ECO:0000313" key="5">
    <source>
        <dbReference type="RefSeq" id="XP_041436984.1"/>
    </source>
</evidence>
<dbReference type="OrthoDB" id="9909359at2759"/>
<accession>A0A8J1M5M6</accession>
<evidence type="ECO:0000313" key="4">
    <source>
        <dbReference type="RefSeq" id="XP_041436983.1"/>
    </source>
</evidence>
<reference evidence="3 4" key="1">
    <citation type="submission" date="2025-04" db="UniProtKB">
        <authorList>
            <consortium name="RefSeq"/>
        </authorList>
    </citation>
    <scope>IDENTIFICATION</scope>
    <source>
        <strain evidence="3 4">J_2021</strain>
        <tissue evidence="3 4">Erythrocytes</tissue>
    </source>
</reference>
<dbReference type="InterPro" id="IPR000477">
    <property type="entry name" value="RT_dom"/>
</dbReference>
<dbReference type="Pfam" id="PF00078">
    <property type="entry name" value="RVT_1"/>
    <property type="match status" value="1"/>
</dbReference>
<organism evidence="2 4">
    <name type="scientific">Xenopus laevis</name>
    <name type="common">African clawed frog</name>
    <dbReference type="NCBI Taxonomy" id="8355"/>
    <lineage>
        <taxon>Eukaryota</taxon>
        <taxon>Metazoa</taxon>
        <taxon>Chordata</taxon>
        <taxon>Craniata</taxon>
        <taxon>Vertebrata</taxon>
        <taxon>Euteleostomi</taxon>
        <taxon>Amphibia</taxon>
        <taxon>Batrachia</taxon>
        <taxon>Anura</taxon>
        <taxon>Pipoidea</taxon>
        <taxon>Pipidae</taxon>
        <taxon>Xenopodinae</taxon>
        <taxon>Xenopus</taxon>
        <taxon>Xenopus</taxon>
    </lineage>
</organism>
<dbReference type="GeneID" id="494853"/>
<proteinExistence type="predicted"/>
<dbReference type="PANTHER" id="PTHR31635:SF196">
    <property type="entry name" value="REVERSE TRANSCRIPTASE DOMAIN-CONTAINING PROTEIN-RELATED"/>
    <property type="match status" value="1"/>
</dbReference>
<dbReference type="RefSeq" id="XP_041436983.1">
    <property type="nucleotide sequence ID" value="XM_041581049.1"/>
</dbReference>
<evidence type="ECO:0000313" key="3">
    <source>
        <dbReference type="RefSeq" id="XP_041436982.1"/>
    </source>
</evidence>
<gene>
    <name evidence="3 4 5" type="primary">traf3ip3.L</name>
    <name evidence="3 4 5" type="synonym">traf3ip3</name>
    <name evidence="3 4 5" type="synonym">traf3ip3.S</name>
</gene>